<gene>
    <name evidence="3" type="ORF">H9928_07705</name>
</gene>
<dbReference type="Proteomes" id="UP000784286">
    <property type="component" value="Unassembled WGS sequence"/>
</dbReference>
<feature type="coiled-coil region" evidence="1">
    <location>
        <begin position="44"/>
        <end position="87"/>
    </location>
</feature>
<feature type="chain" id="PRO_5036933424" description="Lipoprotein" evidence="2">
    <location>
        <begin position="26"/>
        <end position="242"/>
    </location>
</feature>
<sequence>MKCKHLIFICTVAFAIISCGGNGSADSMFGKIPSMYEKTTTDMLQDLSDINKAIKEDKNKEKADNNLEKLKEAFQKMEDALKETEKKARPYADEMAGKTIPYEQTDSLQYTVISDITIKEVLLPKIRNLGSEGVKLEVTFDIKLKKDAKKSSFYIYFLMAGDKGNIGYDKQSIYCAGKKQGDVISVKTTINAPDVPTSYLNACERLIFVTEDTYYSQRSKIKKQQEQWEQTELEKYGLNETD</sequence>
<keyword evidence="1" id="KW-0175">Coiled coil</keyword>
<evidence type="ECO:0000313" key="4">
    <source>
        <dbReference type="Proteomes" id="UP000784286"/>
    </source>
</evidence>
<dbReference type="PROSITE" id="PS51257">
    <property type="entry name" value="PROKAR_LIPOPROTEIN"/>
    <property type="match status" value="1"/>
</dbReference>
<reference evidence="3" key="1">
    <citation type="journal article" date="2021" name="PeerJ">
        <title>Extensive microbial diversity within the chicken gut microbiome revealed by metagenomics and culture.</title>
        <authorList>
            <person name="Gilroy R."/>
            <person name="Ravi A."/>
            <person name="Getino M."/>
            <person name="Pursley I."/>
            <person name="Horton D.L."/>
            <person name="Alikhan N.F."/>
            <person name="Baker D."/>
            <person name="Gharbi K."/>
            <person name="Hall N."/>
            <person name="Watson M."/>
            <person name="Adriaenssens E.M."/>
            <person name="Foster-Nyarko E."/>
            <person name="Jarju S."/>
            <person name="Secka A."/>
            <person name="Antonio M."/>
            <person name="Oren A."/>
            <person name="Chaudhuri R.R."/>
            <person name="La Ragione R."/>
            <person name="Hildebrand F."/>
            <person name="Pallen M.J."/>
        </authorList>
    </citation>
    <scope>NUCLEOTIDE SEQUENCE</scope>
    <source>
        <strain evidence="3">8470</strain>
    </source>
</reference>
<evidence type="ECO:0000256" key="1">
    <source>
        <dbReference type="SAM" id="Coils"/>
    </source>
</evidence>
<name>A0A948X1F6_9BACT</name>
<reference evidence="3" key="2">
    <citation type="submission" date="2021-04" db="EMBL/GenBank/DDBJ databases">
        <authorList>
            <person name="Gilroy R."/>
        </authorList>
    </citation>
    <scope>NUCLEOTIDE SEQUENCE</scope>
    <source>
        <strain evidence="3">8470</strain>
    </source>
</reference>
<comment type="caution">
    <text evidence="3">The sequence shown here is derived from an EMBL/GenBank/DDBJ whole genome shotgun (WGS) entry which is preliminary data.</text>
</comment>
<protein>
    <recommendedName>
        <fullName evidence="5">Lipoprotein</fullName>
    </recommendedName>
</protein>
<proteinExistence type="predicted"/>
<evidence type="ECO:0000313" key="3">
    <source>
        <dbReference type="EMBL" id="MBU3856422.1"/>
    </source>
</evidence>
<organism evidence="3 4">
    <name type="scientific">Candidatus Phocaeicola excrementipullorum</name>
    <dbReference type="NCBI Taxonomy" id="2838731"/>
    <lineage>
        <taxon>Bacteria</taxon>
        <taxon>Pseudomonadati</taxon>
        <taxon>Bacteroidota</taxon>
        <taxon>Bacteroidia</taxon>
        <taxon>Bacteroidales</taxon>
        <taxon>Bacteroidaceae</taxon>
        <taxon>Phocaeicola</taxon>
    </lineage>
</organism>
<dbReference type="EMBL" id="JAHLFJ010000073">
    <property type="protein sequence ID" value="MBU3856422.1"/>
    <property type="molecule type" value="Genomic_DNA"/>
</dbReference>
<feature type="signal peptide" evidence="2">
    <location>
        <begin position="1"/>
        <end position="25"/>
    </location>
</feature>
<dbReference type="AlphaFoldDB" id="A0A948X1F6"/>
<keyword evidence="2" id="KW-0732">Signal</keyword>
<evidence type="ECO:0008006" key="5">
    <source>
        <dbReference type="Google" id="ProtNLM"/>
    </source>
</evidence>
<evidence type="ECO:0000256" key="2">
    <source>
        <dbReference type="SAM" id="SignalP"/>
    </source>
</evidence>
<accession>A0A948X1F6</accession>